<dbReference type="OrthoDB" id="2160852at2759"/>
<dbReference type="InterPro" id="IPR007081">
    <property type="entry name" value="RNA_pol_Rpb1_5"/>
</dbReference>
<reference evidence="8 9" key="2">
    <citation type="submission" date="2016-08" db="EMBL/GenBank/DDBJ databases">
        <title>Pervasive Adenine N6-methylation of Active Genes in Fungi.</title>
        <authorList>
            <consortium name="DOE Joint Genome Institute"/>
            <person name="Mondo S.J."/>
            <person name="Dannebaum R.O."/>
            <person name="Kuo R.C."/>
            <person name="Labutti K."/>
            <person name="Haridas S."/>
            <person name="Kuo A."/>
            <person name="Salamov A."/>
            <person name="Ahrendt S.R."/>
            <person name="Lipzen A."/>
            <person name="Sullivan W."/>
            <person name="Andreopoulos W.B."/>
            <person name="Clum A."/>
            <person name="Lindquist E."/>
            <person name="Daum C."/>
            <person name="Ramamoorthy G.K."/>
            <person name="Gryganskyi A."/>
            <person name="Culley D."/>
            <person name="Magnuson J.K."/>
            <person name="James T.Y."/>
            <person name="O'Malley M.A."/>
            <person name="Stajich J.E."/>
            <person name="Spatafora J.W."/>
            <person name="Visel A."/>
            <person name="Grigoriev I.V."/>
        </authorList>
    </citation>
    <scope>NUCLEOTIDE SEQUENCE [LARGE SCALE GENOMIC DNA]</scope>
    <source>
        <strain evidence="9">finn</strain>
    </source>
</reference>
<keyword evidence="5" id="KW-0804">Transcription</keyword>
<dbReference type="SUPFAM" id="SSF64484">
    <property type="entry name" value="beta and beta-prime subunits of DNA dependent RNA-polymerase"/>
    <property type="match status" value="1"/>
</dbReference>
<keyword evidence="2" id="KW-0240">DNA-directed RNA polymerase</keyword>
<comment type="caution">
    <text evidence="8">The sequence shown here is derived from an EMBL/GenBank/DDBJ whole genome shotgun (WGS) entry which is preliminary data.</text>
</comment>
<dbReference type="GO" id="GO:0000428">
    <property type="term" value="C:DNA-directed RNA polymerase complex"/>
    <property type="evidence" value="ECO:0007669"/>
    <property type="project" value="UniProtKB-KW"/>
</dbReference>
<dbReference type="InterPro" id="IPR045867">
    <property type="entry name" value="DNA-dir_RpoC_beta_prime"/>
</dbReference>
<dbReference type="Gene3D" id="2.40.40.20">
    <property type="match status" value="1"/>
</dbReference>
<dbReference type="SMART" id="SM00663">
    <property type="entry name" value="RPOLA_N"/>
    <property type="match status" value="1"/>
</dbReference>
<name>A0A1Y1V873_9FUNG</name>
<evidence type="ECO:0000313" key="9">
    <source>
        <dbReference type="Proteomes" id="UP000193719"/>
    </source>
</evidence>
<dbReference type="AlphaFoldDB" id="A0A1Y1V873"/>
<dbReference type="InterPro" id="IPR007083">
    <property type="entry name" value="RNA_pol_Rpb1_4"/>
</dbReference>
<evidence type="ECO:0000256" key="5">
    <source>
        <dbReference type="ARBA" id="ARBA00023163"/>
    </source>
</evidence>
<organism evidence="8 9">
    <name type="scientific">Piromyces finnis</name>
    <dbReference type="NCBI Taxonomy" id="1754191"/>
    <lineage>
        <taxon>Eukaryota</taxon>
        <taxon>Fungi</taxon>
        <taxon>Fungi incertae sedis</taxon>
        <taxon>Chytridiomycota</taxon>
        <taxon>Chytridiomycota incertae sedis</taxon>
        <taxon>Neocallimastigomycetes</taxon>
        <taxon>Neocallimastigales</taxon>
        <taxon>Neocallimastigaceae</taxon>
        <taxon>Piromyces</taxon>
    </lineage>
</organism>
<dbReference type="InterPro" id="IPR000722">
    <property type="entry name" value="RNA_pol_asu"/>
</dbReference>
<evidence type="ECO:0000256" key="6">
    <source>
        <dbReference type="ARBA" id="ARBA00048552"/>
    </source>
</evidence>
<sequence length="569" mass="64853">MYKEIYNSDFSNNPGLKSKLLRVFIKNIPILPINMRPSIVDSSNVILHNNITSLYLKFFDLNQKYQNDENINNSYSLRVYNLYKKVLGMKCSTGKIETTNKNYIKQLLSGKKGIFRSMCLSKRQNFCLRSVIVPNIDTPIDRILIPKEFTDRLVSFGYKPNDYVIINRQPTLQSTSILAIRSFPSNCRTIQINPLIANVFQADFDGDEMNIFWLPGIEAKKELATKLNISNNIRSFKDASIMIKFIQDTLTGLYNMTRDTHIVDSFIIERICKKLNISTKEWIKFCEFYNERMNTTNIPYAHLLSLLLPKTLTLKHNNKLIIDRGISLGVINGNNQTLLLNAISNYGNDFYLKFMWNVQQMVHEYNLFHTITISIADCIANENMKTSFKPIIDNISNNATDVPLSSIDSLIFDQNNILSQTNLSNEDVNRHFSLSEIIGSIDNNLTNIVNSGSKGSKENISQILVAVGFQAVLPSLYIKGSYSEGLSSKELFIHSKSGRAGIISTSLNTSSIGYLQRELVKCMEDLTTDENGIVHDLNNKEIHYYPFASNMLDIDDIFLEYAYSMSCEP</sequence>
<dbReference type="InterPro" id="IPR006592">
    <property type="entry name" value="RNA_pol_N"/>
</dbReference>
<dbReference type="GO" id="GO:0006351">
    <property type="term" value="P:DNA-templated transcription"/>
    <property type="evidence" value="ECO:0007669"/>
    <property type="project" value="InterPro"/>
</dbReference>
<accession>A0A1Y1V873</accession>
<comment type="catalytic activity">
    <reaction evidence="6">
        <text>RNA(n) + a ribonucleoside 5'-triphosphate = RNA(n+1) + diphosphate</text>
        <dbReference type="Rhea" id="RHEA:21248"/>
        <dbReference type="Rhea" id="RHEA-COMP:14527"/>
        <dbReference type="Rhea" id="RHEA-COMP:17342"/>
        <dbReference type="ChEBI" id="CHEBI:33019"/>
        <dbReference type="ChEBI" id="CHEBI:61557"/>
        <dbReference type="ChEBI" id="CHEBI:140395"/>
        <dbReference type="EC" id="2.7.7.6"/>
    </reaction>
</comment>
<dbReference type="GO" id="GO:0003899">
    <property type="term" value="F:DNA-directed RNA polymerase activity"/>
    <property type="evidence" value="ECO:0007669"/>
    <property type="project" value="UniProtKB-EC"/>
</dbReference>
<keyword evidence="4" id="KW-0548">Nucleotidyltransferase</keyword>
<dbReference type="Gene3D" id="6.10.250.2940">
    <property type="match status" value="1"/>
</dbReference>
<evidence type="ECO:0000259" key="7">
    <source>
        <dbReference type="SMART" id="SM00663"/>
    </source>
</evidence>
<dbReference type="InterPro" id="IPR007066">
    <property type="entry name" value="RNA_pol_Rpb1_3"/>
</dbReference>
<dbReference type="Pfam" id="PF05000">
    <property type="entry name" value="RNA_pol_Rpb1_4"/>
    <property type="match status" value="1"/>
</dbReference>
<evidence type="ECO:0000256" key="3">
    <source>
        <dbReference type="ARBA" id="ARBA00022679"/>
    </source>
</evidence>
<dbReference type="InterPro" id="IPR038120">
    <property type="entry name" value="Rpb1_funnel_sf"/>
</dbReference>
<dbReference type="EMBL" id="MCFH01000025">
    <property type="protein sequence ID" value="ORX48893.1"/>
    <property type="molecule type" value="Genomic_DNA"/>
</dbReference>
<dbReference type="Pfam" id="PF00623">
    <property type="entry name" value="RNA_pol_Rpb1_2"/>
    <property type="match status" value="1"/>
</dbReference>
<dbReference type="Pfam" id="PF04983">
    <property type="entry name" value="RNA_pol_Rpb1_3"/>
    <property type="match status" value="1"/>
</dbReference>
<dbReference type="Proteomes" id="UP000193719">
    <property type="component" value="Unassembled WGS sequence"/>
</dbReference>
<evidence type="ECO:0000256" key="1">
    <source>
        <dbReference type="ARBA" id="ARBA00012418"/>
    </source>
</evidence>
<dbReference type="Pfam" id="PF04998">
    <property type="entry name" value="RNA_pol_Rpb1_5"/>
    <property type="match status" value="1"/>
</dbReference>
<dbReference type="EC" id="2.7.7.6" evidence="1"/>
<gene>
    <name evidence="8" type="ORF">BCR36DRAFT_583989</name>
</gene>
<reference evidence="8 9" key="1">
    <citation type="submission" date="2016-08" db="EMBL/GenBank/DDBJ databases">
        <title>Genomes of anaerobic fungi encode conserved fungal cellulosomes for biomass hydrolysis.</title>
        <authorList>
            <consortium name="DOE Joint Genome Institute"/>
            <person name="Haitjema C.H."/>
            <person name="Gilmore S.P."/>
            <person name="Henske J.K."/>
            <person name="Solomon K.V."/>
            <person name="De Groot R."/>
            <person name="Kuo A."/>
            <person name="Mondo S.J."/>
            <person name="Salamov A.A."/>
            <person name="Labutti K."/>
            <person name="Zhao Z."/>
            <person name="Chiniquy J."/>
            <person name="Barry K."/>
            <person name="Brewer H.M."/>
            <person name="Purvine S.O."/>
            <person name="Wright A.T."/>
            <person name="Boxma B."/>
            <person name="Van Alen T."/>
            <person name="Hackstein J.H."/>
            <person name="Baker S.E."/>
            <person name="Grigoriev I.V."/>
            <person name="O'Malley M.A."/>
        </authorList>
    </citation>
    <scope>NUCLEOTIDE SEQUENCE [LARGE SCALE GENOMIC DNA]</scope>
    <source>
        <strain evidence="9">finn</strain>
    </source>
</reference>
<dbReference type="STRING" id="1754191.A0A1Y1V873"/>
<feature type="domain" description="RNA polymerase N-terminal" evidence="7">
    <location>
        <begin position="21"/>
        <end position="257"/>
    </location>
</feature>
<evidence type="ECO:0000313" key="8">
    <source>
        <dbReference type="EMBL" id="ORX48893.1"/>
    </source>
</evidence>
<evidence type="ECO:0000256" key="4">
    <source>
        <dbReference type="ARBA" id="ARBA00022695"/>
    </source>
</evidence>
<keyword evidence="3" id="KW-0808">Transferase</keyword>
<keyword evidence="9" id="KW-1185">Reference proteome</keyword>
<dbReference type="GO" id="GO:0003677">
    <property type="term" value="F:DNA binding"/>
    <property type="evidence" value="ECO:0007669"/>
    <property type="project" value="InterPro"/>
</dbReference>
<protein>
    <recommendedName>
        <fullName evidence="1">DNA-directed RNA polymerase</fullName>
        <ecNumber evidence="1">2.7.7.6</ecNumber>
    </recommendedName>
</protein>
<dbReference type="PANTHER" id="PTHR19376">
    <property type="entry name" value="DNA-DIRECTED RNA POLYMERASE"/>
    <property type="match status" value="1"/>
</dbReference>
<proteinExistence type="predicted"/>
<evidence type="ECO:0000256" key="2">
    <source>
        <dbReference type="ARBA" id="ARBA00022478"/>
    </source>
</evidence>
<dbReference type="Gene3D" id="1.10.132.30">
    <property type="match status" value="1"/>
</dbReference>